<evidence type="ECO:0000313" key="1">
    <source>
        <dbReference type="EMBL" id="MCO6407627.1"/>
    </source>
</evidence>
<sequence>MNNHNPDTALHLSSKVHPRIRAFHALWLAKAGQGLPLSSDFDVTALSGEYPLLARIGVDGDESLVWREVAAGQRWPFGPPVTGRPVQEAVPPLSIRRVMSSFRQTLSAGIPDYFETTSWMHGGRTVSLARLVAPLAAGAGRELIAFWEVMEPPAVL</sequence>
<reference evidence="1 2" key="1">
    <citation type="submission" date="2020-01" db="EMBL/GenBank/DDBJ databases">
        <title>Genomes of bacteria type strains.</title>
        <authorList>
            <person name="Chen J."/>
            <person name="Zhu S."/>
            <person name="Yang J."/>
        </authorList>
    </citation>
    <scope>NUCLEOTIDE SEQUENCE [LARGE SCALE GENOMIC DNA]</scope>
    <source>
        <strain evidence="1 2">DSM 16655</strain>
    </source>
</reference>
<gene>
    <name evidence="1" type="ORF">GTW23_05515</name>
</gene>
<dbReference type="RefSeq" id="WP_252914940.1">
    <property type="nucleotide sequence ID" value="NZ_JAAAML010000001.1"/>
</dbReference>
<name>A0ABT1CN51_9HYPH</name>
<evidence type="ECO:0000313" key="2">
    <source>
        <dbReference type="Proteomes" id="UP001320715"/>
    </source>
</evidence>
<protein>
    <recommendedName>
        <fullName evidence="3">PAS domain-containing protein</fullName>
    </recommendedName>
</protein>
<dbReference type="Proteomes" id="UP001320715">
    <property type="component" value="Unassembled WGS sequence"/>
</dbReference>
<organism evidence="1 2">
    <name type="scientific">Hoeflea alexandrii</name>
    <dbReference type="NCBI Taxonomy" id="288436"/>
    <lineage>
        <taxon>Bacteria</taxon>
        <taxon>Pseudomonadati</taxon>
        <taxon>Pseudomonadota</taxon>
        <taxon>Alphaproteobacteria</taxon>
        <taxon>Hyphomicrobiales</taxon>
        <taxon>Rhizobiaceae</taxon>
        <taxon>Hoeflea</taxon>
    </lineage>
</organism>
<comment type="caution">
    <text evidence="1">The sequence shown here is derived from an EMBL/GenBank/DDBJ whole genome shotgun (WGS) entry which is preliminary data.</text>
</comment>
<keyword evidence="2" id="KW-1185">Reference proteome</keyword>
<accession>A0ABT1CN51</accession>
<proteinExistence type="predicted"/>
<evidence type="ECO:0008006" key="3">
    <source>
        <dbReference type="Google" id="ProtNLM"/>
    </source>
</evidence>
<dbReference type="EMBL" id="JAAAML010000001">
    <property type="protein sequence ID" value="MCO6407627.1"/>
    <property type="molecule type" value="Genomic_DNA"/>
</dbReference>